<dbReference type="InterPro" id="IPR008979">
    <property type="entry name" value="Galactose-bd-like_sf"/>
</dbReference>
<evidence type="ECO:0000259" key="1">
    <source>
        <dbReference type="PROSITE" id="PS50022"/>
    </source>
</evidence>
<dbReference type="SUPFAM" id="SSF51445">
    <property type="entry name" value="(Trans)glycosidases"/>
    <property type="match status" value="1"/>
</dbReference>
<dbReference type="PROSITE" id="PS50022">
    <property type="entry name" value="FA58C_3"/>
    <property type="match status" value="1"/>
</dbReference>
<dbReference type="Gene3D" id="2.60.120.260">
    <property type="entry name" value="Galactose-binding domain-like"/>
    <property type="match status" value="1"/>
</dbReference>
<dbReference type="AlphaFoldDB" id="B4D5Z7"/>
<protein>
    <submittedName>
        <fullName evidence="2">Coagulation factor 5/8 type domain protein</fullName>
    </submittedName>
</protein>
<proteinExistence type="predicted"/>
<organism evidence="2 3">
    <name type="scientific">Chthoniobacter flavus Ellin428</name>
    <dbReference type="NCBI Taxonomy" id="497964"/>
    <lineage>
        <taxon>Bacteria</taxon>
        <taxon>Pseudomonadati</taxon>
        <taxon>Verrucomicrobiota</taxon>
        <taxon>Spartobacteria</taxon>
        <taxon>Chthoniobacterales</taxon>
        <taxon>Chthoniobacteraceae</taxon>
        <taxon>Chthoniobacter</taxon>
    </lineage>
</organism>
<dbReference type="eggNOG" id="COG3664">
    <property type="taxonomic scope" value="Bacteria"/>
</dbReference>
<dbReference type="EMBL" id="ABVL01000014">
    <property type="protein sequence ID" value="EDY18200.1"/>
    <property type="molecule type" value="Genomic_DNA"/>
</dbReference>
<gene>
    <name evidence="2" type="ORF">CfE428DRAFT_4336</name>
</gene>
<sequence length="632" mass="70749">MLSPENVRQILRAGLGPVSFRLRTELGVEAWHWNPRGTWSDPRHQQGYWTSSATPQRDRPILLSYGYKLPRRGDTHDEANDDGYSMLDDGDAATFWKSNPYLASQFTGEPDAHHPAWVLIDFEKPVPLNAIRIHWADPYATHFDVEYADSGCVYFGQHPRGVWHRFENGRITRGTGGAPLSILSKDPIKARYLRIWMTEGSGTAATGSKDVRDRLGYAIREIEAGWRDAAGVFHDQVHHSANQRQTITYVSSTDPWHRASDRDRQTEQPGIDLVFRSGITRGLPTMLAVPVLYGTPEDAIALAAYMRRANHPIARFELGEEPDGQRVDPRDFAVLYAQVARGIRHIEPHAILGGPSFMTGDADYLGLLYRDWLRRFRRALAGFADKRGELPIPLLRVSYPFDDVWTPEAGQLAQAPGKLAGSMRHFSTEHLPIILGEYNYSAYFTEHEVDLGGAMLNAETVAQFLCSGGQAAYFYGCEPDALNQTTGSWGRHVMLLQAKGQNDVTPVATFHALRMISSDWLNPQGGLHQVLRVHSNLPADHFSAFALQRPDGSASLLMINKDPSRPALITLRGDRAFHGAATLVTYSARQYHWYAEGPHGRPTRNEPPLQRTVRADQLLTVPAWSISILRSP</sequence>
<keyword evidence="3" id="KW-1185">Reference proteome</keyword>
<dbReference type="Proteomes" id="UP000005824">
    <property type="component" value="Unassembled WGS sequence"/>
</dbReference>
<dbReference type="InterPro" id="IPR017853">
    <property type="entry name" value="GH"/>
</dbReference>
<name>B4D5Z7_9BACT</name>
<evidence type="ECO:0000313" key="2">
    <source>
        <dbReference type="EMBL" id="EDY18200.1"/>
    </source>
</evidence>
<reference evidence="2 3" key="1">
    <citation type="journal article" date="2011" name="J. Bacteriol.">
        <title>Genome sequence of Chthoniobacter flavus Ellin428, an aerobic heterotrophic soil bacterium.</title>
        <authorList>
            <person name="Kant R."/>
            <person name="van Passel M.W."/>
            <person name="Palva A."/>
            <person name="Lucas S."/>
            <person name="Lapidus A."/>
            <person name="Glavina Del Rio T."/>
            <person name="Dalin E."/>
            <person name="Tice H."/>
            <person name="Bruce D."/>
            <person name="Goodwin L."/>
            <person name="Pitluck S."/>
            <person name="Larimer F.W."/>
            <person name="Land M.L."/>
            <person name="Hauser L."/>
            <person name="Sangwan P."/>
            <person name="de Vos W.M."/>
            <person name="Janssen P.H."/>
            <person name="Smidt H."/>
        </authorList>
    </citation>
    <scope>NUCLEOTIDE SEQUENCE [LARGE SCALE GENOMIC DNA]</scope>
    <source>
        <strain evidence="2 3">Ellin428</strain>
    </source>
</reference>
<accession>B4D5Z7</accession>
<dbReference type="Gene3D" id="3.20.20.80">
    <property type="entry name" value="Glycosidases"/>
    <property type="match status" value="1"/>
</dbReference>
<dbReference type="InParanoid" id="B4D5Z7"/>
<dbReference type="InterPro" id="IPR000421">
    <property type="entry name" value="FA58C"/>
</dbReference>
<dbReference type="SUPFAM" id="SSF49785">
    <property type="entry name" value="Galactose-binding domain-like"/>
    <property type="match status" value="1"/>
</dbReference>
<dbReference type="Pfam" id="PF00754">
    <property type="entry name" value="F5_F8_type_C"/>
    <property type="match status" value="1"/>
</dbReference>
<feature type="domain" description="F5/8 type C" evidence="1">
    <location>
        <begin position="49"/>
        <end position="195"/>
    </location>
</feature>
<evidence type="ECO:0000313" key="3">
    <source>
        <dbReference type="Proteomes" id="UP000005824"/>
    </source>
</evidence>
<dbReference type="STRING" id="497964.CfE428DRAFT_4336"/>
<comment type="caution">
    <text evidence="2">The sequence shown here is derived from an EMBL/GenBank/DDBJ whole genome shotgun (WGS) entry which is preliminary data.</text>
</comment>